<proteinExistence type="predicted"/>
<comment type="caution">
    <text evidence="2">The sequence shown here is derived from an EMBL/GenBank/DDBJ whole genome shotgun (WGS) entry which is preliminary data.</text>
</comment>
<evidence type="ECO:0000313" key="2">
    <source>
        <dbReference type="EMBL" id="KAB7784799.1"/>
    </source>
</evidence>
<dbReference type="Pfam" id="PF01584">
    <property type="entry name" value="CheW"/>
    <property type="match status" value="1"/>
</dbReference>
<evidence type="ECO:0000259" key="1">
    <source>
        <dbReference type="PROSITE" id="PS50851"/>
    </source>
</evidence>
<dbReference type="Gene3D" id="2.30.30.40">
    <property type="entry name" value="SH3 Domains"/>
    <property type="match status" value="1"/>
</dbReference>
<feature type="domain" description="CheW-like" evidence="1">
    <location>
        <begin position="24"/>
        <end position="167"/>
    </location>
</feature>
<organism evidence="2 3">
    <name type="scientific">Methylorubrum populi</name>
    <dbReference type="NCBI Taxonomy" id="223967"/>
    <lineage>
        <taxon>Bacteria</taxon>
        <taxon>Pseudomonadati</taxon>
        <taxon>Pseudomonadota</taxon>
        <taxon>Alphaproteobacteria</taxon>
        <taxon>Hyphomicrobiales</taxon>
        <taxon>Methylobacteriaceae</taxon>
        <taxon>Methylorubrum</taxon>
    </lineage>
</organism>
<dbReference type="EMBL" id="WEKV01000010">
    <property type="protein sequence ID" value="KAB7784799.1"/>
    <property type="molecule type" value="Genomic_DNA"/>
</dbReference>
<gene>
    <name evidence="2" type="ORF">F8B43_2832</name>
</gene>
<evidence type="ECO:0000313" key="3">
    <source>
        <dbReference type="Proteomes" id="UP000469949"/>
    </source>
</evidence>
<sequence length="192" mass="20531">MIEVTSGPFVRSGGEPPQGHAMARLATLLLDIAGTTCALPRAEIREILPLPRLHAPPTAGGPLAGFLNLAGEPVPVIDLAALFELRPAGGGDRASLDDPYRHVLLARQGGIAFLVDRALELVQVESESLRPVESARSLNGCVVGEFARGDRLVHLLSLDRILTLEERTRLDALTRQATARLARFEPDGARAL</sequence>
<dbReference type="InterPro" id="IPR002545">
    <property type="entry name" value="CheW-lke_dom"/>
</dbReference>
<dbReference type="AlphaFoldDB" id="A0A833N2Y2"/>
<dbReference type="SMART" id="SM00260">
    <property type="entry name" value="CheW"/>
    <property type="match status" value="1"/>
</dbReference>
<dbReference type="PROSITE" id="PS50851">
    <property type="entry name" value="CHEW"/>
    <property type="match status" value="1"/>
</dbReference>
<dbReference type="GO" id="GO:0007165">
    <property type="term" value="P:signal transduction"/>
    <property type="evidence" value="ECO:0007669"/>
    <property type="project" value="InterPro"/>
</dbReference>
<protein>
    <recommendedName>
        <fullName evidence="1">CheW-like domain-containing protein</fullName>
    </recommendedName>
</protein>
<accession>A0A833N2Y2</accession>
<dbReference type="InterPro" id="IPR036061">
    <property type="entry name" value="CheW-like_dom_sf"/>
</dbReference>
<dbReference type="Proteomes" id="UP000469949">
    <property type="component" value="Unassembled WGS sequence"/>
</dbReference>
<dbReference type="Gene3D" id="2.40.50.180">
    <property type="entry name" value="CheA-289, Domain 4"/>
    <property type="match status" value="1"/>
</dbReference>
<name>A0A833N2Y2_9HYPH</name>
<reference evidence="2 3" key="1">
    <citation type="submission" date="2019-10" db="EMBL/GenBank/DDBJ databases">
        <title>Draft Genome Sequence of the Caffeine Degrading Methylotroph Methylorubrum populi PINKEL.</title>
        <authorList>
            <person name="Dawson S.C."/>
            <person name="Zhang X."/>
            <person name="Wright M.E."/>
            <person name="Sharma G."/>
            <person name="Langner J.T."/>
            <person name="Ditty J.L."/>
            <person name="Subuyuj G.A."/>
        </authorList>
    </citation>
    <scope>NUCLEOTIDE SEQUENCE [LARGE SCALE GENOMIC DNA]</scope>
    <source>
        <strain evidence="2 3">Pinkel</strain>
    </source>
</reference>
<dbReference type="GO" id="GO:0006935">
    <property type="term" value="P:chemotaxis"/>
    <property type="evidence" value="ECO:0007669"/>
    <property type="project" value="InterPro"/>
</dbReference>
<dbReference type="SUPFAM" id="SSF50341">
    <property type="entry name" value="CheW-like"/>
    <property type="match status" value="1"/>
</dbReference>